<accession>A0ABX9P3F6</accession>
<dbReference type="EMBL" id="RAHG01000002">
    <property type="protein sequence ID" value="RJT15315.1"/>
    <property type="molecule type" value="Genomic_DNA"/>
</dbReference>
<comment type="caution">
    <text evidence="2">The sequence shown here is derived from an EMBL/GenBank/DDBJ whole genome shotgun (WGS) entry which is preliminary data.</text>
</comment>
<dbReference type="Pfam" id="PF24316">
    <property type="entry name" value="Tli3"/>
    <property type="match status" value="1"/>
</dbReference>
<keyword evidence="3" id="KW-1185">Reference proteome</keyword>
<protein>
    <recommendedName>
        <fullName evidence="1">Tli3-like domain-containing protein</fullName>
    </recommendedName>
</protein>
<reference evidence="2 3" key="1">
    <citation type="submission" date="2018-09" db="EMBL/GenBank/DDBJ databases">
        <authorList>
            <person name="Le Fleche-Mateos A."/>
        </authorList>
    </citation>
    <scope>NUCLEOTIDE SEQUENCE [LARGE SCALE GENOMIC DNA]</scope>
    <source>
        <strain evidence="2 3">DSM 30078</strain>
    </source>
</reference>
<dbReference type="InterPro" id="IPR057562">
    <property type="entry name" value="Tli3-like_dom"/>
</dbReference>
<dbReference type="RefSeq" id="WP_112169091.1">
    <property type="nucleotide sequence ID" value="NZ_JYDE01000042.1"/>
</dbReference>
<dbReference type="Proteomes" id="UP000284119">
    <property type="component" value="Unassembled WGS sequence"/>
</dbReference>
<evidence type="ECO:0000313" key="2">
    <source>
        <dbReference type="EMBL" id="RJT15315.1"/>
    </source>
</evidence>
<feature type="domain" description="Tli3-like" evidence="1">
    <location>
        <begin position="71"/>
        <end position="198"/>
    </location>
</feature>
<dbReference type="PROSITE" id="PS51257">
    <property type="entry name" value="PROKAR_LIPOPROTEIN"/>
    <property type="match status" value="1"/>
</dbReference>
<proteinExistence type="predicted"/>
<evidence type="ECO:0000259" key="1">
    <source>
        <dbReference type="Pfam" id="PF24316"/>
    </source>
</evidence>
<gene>
    <name evidence="2" type="ORF">D5396_07705</name>
</gene>
<name>A0ABX9P3F6_9GAMM</name>
<organism evidence="2 3">
    <name type="scientific">Rahnella inusitata</name>
    <dbReference type="NCBI Taxonomy" id="58169"/>
    <lineage>
        <taxon>Bacteria</taxon>
        <taxon>Pseudomonadati</taxon>
        <taxon>Pseudomonadota</taxon>
        <taxon>Gammaproteobacteria</taxon>
        <taxon>Enterobacterales</taxon>
        <taxon>Yersiniaceae</taxon>
        <taxon>Rahnella</taxon>
    </lineage>
</organism>
<sequence>MKKITKLIISALSLSVVISVTGCAVGPWGGLIIGNPFSGIAEARQAREYNERQEELKKEALQKELLAEKNYGPPQVIYRIDQKRYITLEKYTHCDNGQIFFHNDEKNIKLPLAVSSRSVMNYKGKFIWAAKSDNMLAFPLVRGGNDHCSDTIKNCAYSILSASNDGGEKFSEIIFGASNSSNSKEYTVVLTDDAIYTKRDKYPTDKFSVDTDGKFYNVRQVWVQDELYKGLLKFGVPKDVLANNRVGYIPSWLKALHDYSDIQIHEVDVKAHTLLNQLNNSPTLEKLPDEKIGKSISSEFTCNDALIPTQLKNQG</sequence>
<evidence type="ECO:0000313" key="3">
    <source>
        <dbReference type="Proteomes" id="UP000284119"/>
    </source>
</evidence>